<protein>
    <submittedName>
        <fullName evidence="5">MerR family DNA-binding transcriptional regulator</fullName>
    </submittedName>
</protein>
<keyword evidence="3" id="KW-0804">Transcription</keyword>
<keyword evidence="6" id="KW-1185">Reference proteome</keyword>
<keyword evidence="1" id="KW-0805">Transcription regulation</keyword>
<dbReference type="Proteomes" id="UP000481037">
    <property type="component" value="Unassembled WGS sequence"/>
</dbReference>
<dbReference type="PRINTS" id="PR00040">
    <property type="entry name" value="HTHMERR"/>
</dbReference>
<organism evidence="5 6">
    <name type="scientific">Duganella alba</name>
    <dbReference type="NCBI Taxonomy" id="2666081"/>
    <lineage>
        <taxon>Bacteria</taxon>
        <taxon>Pseudomonadati</taxon>
        <taxon>Pseudomonadota</taxon>
        <taxon>Betaproteobacteria</taxon>
        <taxon>Burkholderiales</taxon>
        <taxon>Oxalobacteraceae</taxon>
        <taxon>Telluria group</taxon>
        <taxon>Duganella</taxon>
    </lineage>
</organism>
<evidence type="ECO:0000256" key="3">
    <source>
        <dbReference type="ARBA" id="ARBA00023163"/>
    </source>
</evidence>
<sequence>MKIGELAERAGMATSAIRYYERMGLLPKAARGANGYREYPEAVLERLNVIVLGQSLGFTLETMRNIMALEGERLKDGLLQGLSSRLDEIDKMMQTLQAQRVGLLEAEERLRASWARNECAKY</sequence>
<dbReference type="PANTHER" id="PTHR30204">
    <property type="entry name" value="REDOX-CYCLING DRUG-SENSING TRANSCRIPTIONAL ACTIVATOR SOXR"/>
    <property type="match status" value="1"/>
</dbReference>
<dbReference type="InterPro" id="IPR047057">
    <property type="entry name" value="MerR_fam"/>
</dbReference>
<dbReference type="Pfam" id="PF13411">
    <property type="entry name" value="MerR_1"/>
    <property type="match status" value="1"/>
</dbReference>
<dbReference type="SUPFAM" id="SSF46955">
    <property type="entry name" value="Putative DNA-binding domain"/>
    <property type="match status" value="1"/>
</dbReference>
<dbReference type="InterPro" id="IPR000551">
    <property type="entry name" value="MerR-type_HTH_dom"/>
</dbReference>
<dbReference type="InterPro" id="IPR009061">
    <property type="entry name" value="DNA-bd_dom_put_sf"/>
</dbReference>
<keyword evidence="2 5" id="KW-0238">DNA-binding</keyword>
<reference evidence="5 6" key="1">
    <citation type="submission" date="2019-11" db="EMBL/GenBank/DDBJ databases">
        <title>Novel species isolated from a subtropical stream in China.</title>
        <authorList>
            <person name="Lu H."/>
        </authorList>
    </citation>
    <scope>NUCLEOTIDE SEQUENCE [LARGE SCALE GENOMIC DNA]</scope>
    <source>
        <strain evidence="5 6">FT25W</strain>
    </source>
</reference>
<evidence type="ECO:0000313" key="6">
    <source>
        <dbReference type="Proteomes" id="UP000481037"/>
    </source>
</evidence>
<dbReference type="AlphaFoldDB" id="A0A6L5QKF1"/>
<proteinExistence type="predicted"/>
<evidence type="ECO:0000256" key="2">
    <source>
        <dbReference type="ARBA" id="ARBA00023125"/>
    </source>
</evidence>
<feature type="domain" description="HTH merR-type" evidence="4">
    <location>
        <begin position="1"/>
        <end position="69"/>
    </location>
</feature>
<dbReference type="PANTHER" id="PTHR30204:SF94">
    <property type="entry name" value="HEAVY METAL-DEPENDENT TRANSCRIPTIONAL REGULATOR HI_0293-RELATED"/>
    <property type="match status" value="1"/>
</dbReference>
<dbReference type="EMBL" id="WKJM01000013">
    <property type="protein sequence ID" value="MRX09461.1"/>
    <property type="molecule type" value="Genomic_DNA"/>
</dbReference>
<dbReference type="SMART" id="SM00422">
    <property type="entry name" value="HTH_MERR"/>
    <property type="match status" value="1"/>
</dbReference>
<evidence type="ECO:0000313" key="5">
    <source>
        <dbReference type="EMBL" id="MRX09461.1"/>
    </source>
</evidence>
<name>A0A6L5QKF1_9BURK</name>
<dbReference type="GO" id="GO:0003677">
    <property type="term" value="F:DNA binding"/>
    <property type="evidence" value="ECO:0007669"/>
    <property type="project" value="UniProtKB-KW"/>
</dbReference>
<evidence type="ECO:0000259" key="4">
    <source>
        <dbReference type="PROSITE" id="PS50937"/>
    </source>
</evidence>
<dbReference type="Gene3D" id="1.10.1660.10">
    <property type="match status" value="1"/>
</dbReference>
<gene>
    <name evidence="5" type="ORF">GJ697_16590</name>
</gene>
<comment type="caution">
    <text evidence="5">The sequence shown here is derived from an EMBL/GenBank/DDBJ whole genome shotgun (WGS) entry which is preliminary data.</text>
</comment>
<dbReference type="RefSeq" id="WP_154366212.1">
    <property type="nucleotide sequence ID" value="NZ_WKJM01000013.1"/>
</dbReference>
<dbReference type="PROSITE" id="PS50937">
    <property type="entry name" value="HTH_MERR_2"/>
    <property type="match status" value="1"/>
</dbReference>
<evidence type="ECO:0000256" key="1">
    <source>
        <dbReference type="ARBA" id="ARBA00023015"/>
    </source>
</evidence>
<accession>A0A6L5QKF1</accession>
<dbReference type="GO" id="GO:0003700">
    <property type="term" value="F:DNA-binding transcription factor activity"/>
    <property type="evidence" value="ECO:0007669"/>
    <property type="project" value="InterPro"/>
</dbReference>